<comment type="caution">
    <text evidence="2">The sequence shown here is derived from an EMBL/GenBank/DDBJ whole genome shotgun (WGS) entry which is preliminary data.</text>
</comment>
<evidence type="ECO:0000256" key="1">
    <source>
        <dbReference type="SAM" id="MobiDB-lite"/>
    </source>
</evidence>
<name>A0AAW2KYT0_SESRA</name>
<evidence type="ECO:0000313" key="2">
    <source>
        <dbReference type="EMBL" id="KAL0312226.1"/>
    </source>
</evidence>
<dbReference type="EMBL" id="JACGWJ010000026">
    <property type="protein sequence ID" value="KAL0312226.1"/>
    <property type="molecule type" value="Genomic_DNA"/>
</dbReference>
<dbReference type="AlphaFoldDB" id="A0AAW2KYT0"/>
<accession>A0AAW2KYT0</accession>
<reference evidence="2" key="1">
    <citation type="submission" date="2020-06" db="EMBL/GenBank/DDBJ databases">
        <authorList>
            <person name="Li T."/>
            <person name="Hu X."/>
            <person name="Zhang T."/>
            <person name="Song X."/>
            <person name="Zhang H."/>
            <person name="Dai N."/>
            <person name="Sheng W."/>
            <person name="Hou X."/>
            <person name="Wei L."/>
        </authorList>
    </citation>
    <scope>NUCLEOTIDE SEQUENCE</scope>
    <source>
        <strain evidence="2">G02</strain>
        <tissue evidence="2">Leaf</tissue>
    </source>
</reference>
<reference evidence="2" key="2">
    <citation type="journal article" date="2024" name="Plant">
        <title>Genomic evolution and insights into agronomic trait innovations of Sesamum species.</title>
        <authorList>
            <person name="Miao H."/>
            <person name="Wang L."/>
            <person name="Qu L."/>
            <person name="Liu H."/>
            <person name="Sun Y."/>
            <person name="Le M."/>
            <person name="Wang Q."/>
            <person name="Wei S."/>
            <person name="Zheng Y."/>
            <person name="Lin W."/>
            <person name="Duan Y."/>
            <person name="Cao H."/>
            <person name="Xiong S."/>
            <person name="Wang X."/>
            <person name="Wei L."/>
            <person name="Li C."/>
            <person name="Ma Q."/>
            <person name="Ju M."/>
            <person name="Zhao R."/>
            <person name="Li G."/>
            <person name="Mu C."/>
            <person name="Tian Q."/>
            <person name="Mei H."/>
            <person name="Zhang T."/>
            <person name="Gao T."/>
            <person name="Zhang H."/>
        </authorList>
    </citation>
    <scope>NUCLEOTIDE SEQUENCE</scope>
    <source>
        <strain evidence="2">G02</strain>
    </source>
</reference>
<proteinExistence type="predicted"/>
<organism evidence="2">
    <name type="scientific">Sesamum radiatum</name>
    <name type="common">Black benniseed</name>
    <dbReference type="NCBI Taxonomy" id="300843"/>
    <lineage>
        <taxon>Eukaryota</taxon>
        <taxon>Viridiplantae</taxon>
        <taxon>Streptophyta</taxon>
        <taxon>Embryophyta</taxon>
        <taxon>Tracheophyta</taxon>
        <taxon>Spermatophyta</taxon>
        <taxon>Magnoliopsida</taxon>
        <taxon>eudicotyledons</taxon>
        <taxon>Gunneridae</taxon>
        <taxon>Pentapetalae</taxon>
        <taxon>asterids</taxon>
        <taxon>lamiids</taxon>
        <taxon>Lamiales</taxon>
        <taxon>Pedaliaceae</taxon>
        <taxon>Sesamum</taxon>
    </lineage>
</organism>
<protein>
    <submittedName>
        <fullName evidence="2">Uncharacterized protein</fullName>
    </submittedName>
</protein>
<gene>
    <name evidence="2" type="ORF">Sradi_5621900</name>
</gene>
<feature type="region of interest" description="Disordered" evidence="1">
    <location>
        <begin position="1"/>
        <end position="24"/>
    </location>
</feature>
<sequence length="78" mass="8904">MSAPQRTSSNHASPHDLLSQNRSRFSGVLVPGGNILRWLRRRVRRQVRTRRDFQTLLGSRVGNSSAARGEAPELRIRR</sequence>